<protein>
    <submittedName>
        <fullName evidence="1">Uncharacterized protein</fullName>
    </submittedName>
</protein>
<sequence length="122" mass="12725">MASPNNHHGMTTSVKSGVGFPPCSAGEPAASSLSSNFVSPLRRTIDGDSDEITKVMTTLMMVKLGDNMAVETFSPFVSYPPMALPLSLQTPSLCFPLSFFPTAMATLSPAGAVIFSSSTLCS</sequence>
<accession>A0ABU6SLW1</accession>
<dbReference type="Proteomes" id="UP001341840">
    <property type="component" value="Unassembled WGS sequence"/>
</dbReference>
<evidence type="ECO:0000313" key="2">
    <source>
        <dbReference type="Proteomes" id="UP001341840"/>
    </source>
</evidence>
<evidence type="ECO:0000313" key="1">
    <source>
        <dbReference type="EMBL" id="MED6137402.1"/>
    </source>
</evidence>
<keyword evidence="2" id="KW-1185">Reference proteome</keyword>
<dbReference type="EMBL" id="JASCZI010061050">
    <property type="protein sequence ID" value="MED6137402.1"/>
    <property type="molecule type" value="Genomic_DNA"/>
</dbReference>
<organism evidence="1 2">
    <name type="scientific">Stylosanthes scabra</name>
    <dbReference type="NCBI Taxonomy" id="79078"/>
    <lineage>
        <taxon>Eukaryota</taxon>
        <taxon>Viridiplantae</taxon>
        <taxon>Streptophyta</taxon>
        <taxon>Embryophyta</taxon>
        <taxon>Tracheophyta</taxon>
        <taxon>Spermatophyta</taxon>
        <taxon>Magnoliopsida</taxon>
        <taxon>eudicotyledons</taxon>
        <taxon>Gunneridae</taxon>
        <taxon>Pentapetalae</taxon>
        <taxon>rosids</taxon>
        <taxon>fabids</taxon>
        <taxon>Fabales</taxon>
        <taxon>Fabaceae</taxon>
        <taxon>Papilionoideae</taxon>
        <taxon>50 kb inversion clade</taxon>
        <taxon>dalbergioids sensu lato</taxon>
        <taxon>Dalbergieae</taxon>
        <taxon>Pterocarpus clade</taxon>
        <taxon>Stylosanthes</taxon>
    </lineage>
</organism>
<proteinExistence type="predicted"/>
<gene>
    <name evidence="1" type="ORF">PIB30_064742</name>
</gene>
<reference evidence="1 2" key="1">
    <citation type="journal article" date="2023" name="Plants (Basel)">
        <title>Bridging the Gap: Combining Genomics and Transcriptomics Approaches to Understand Stylosanthes scabra, an Orphan Legume from the Brazilian Caatinga.</title>
        <authorList>
            <person name="Ferreira-Neto J.R.C."/>
            <person name="da Silva M.D."/>
            <person name="Binneck E."/>
            <person name="de Melo N.F."/>
            <person name="da Silva R.H."/>
            <person name="de Melo A.L.T.M."/>
            <person name="Pandolfi V."/>
            <person name="Bustamante F.O."/>
            <person name="Brasileiro-Vidal A.C."/>
            <person name="Benko-Iseppon A.M."/>
        </authorList>
    </citation>
    <scope>NUCLEOTIDE SEQUENCE [LARGE SCALE GENOMIC DNA]</scope>
    <source>
        <tissue evidence="1">Leaves</tissue>
    </source>
</reference>
<feature type="non-terminal residue" evidence="1">
    <location>
        <position position="122"/>
    </location>
</feature>
<name>A0ABU6SLW1_9FABA</name>
<comment type="caution">
    <text evidence="1">The sequence shown here is derived from an EMBL/GenBank/DDBJ whole genome shotgun (WGS) entry which is preliminary data.</text>
</comment>